<gene>
    <name evidence="2" type="primary">AUGUSTUS-3.0.2_08755</name>
    <name evidence="2" type="ORF">TcasGA2_TC008755</name>
</gene>
<dbReference type="EMBL" id="KQ971354">
    <property type="protein sequence ID" value="EFA05939.1"/>
    <property type="molecule type" value="Genomic_DNA"/>
</dbReference>
<keyword evidence="1" id="KW-0732">Signal</keyword>
<protein>
    <submittedName>
        <fullName evidence="2">Uncharacterized protein</fullName>
    </submittedName>
</protein>
<reference evidence="2 3" key="1">
    <citation type="journal article" date="2008" name="Nature">
        <title>The genome of the model beetle and pest Tribolium castaneum.</title>
        <authorList>
            <consortium name="Tribolium Genome Sequencing Consortium"/>
            <person name="Richards S."/>
            <person name="Gibbs R.A."/>
            <person name="Weinstock G.M."/>
            <person name="Brown S.J."/>
            <person name="Denell R."/>
            <person name="Beeman R.W."/>
            <person name="Gibbs R."/>
            <person name="Beeman R.W."/>
            <person name="Brown S.J."/>
            <person name="Bucher G."/>
            <person name="Friedrich M."/>
            <person name="Grimmelikhuijzen C.J."/>
            <person name="Klingler M."/>
            <person name="Lorenzen M."/>
            <person name="Richards S."/>
            <person name="Roth S."/>
            <person name="Schroder R."/>
            <person name="Tautz D."/>
            <person name="Zdobnov E.M."/>
            <person name="Muzny D."/>
            <person name="Gibbs R.A."/>
            <person name="Weinstock G.M."/>
            <person name="Attaway T."/>
            <person name="Bell S."/>
            <person name="Buhay C.J."/>
            <person name="Chandrabose M.N."/>
            <person name="Chavez D."/>
            <person name="Clerk-Blankenburg K.P."/>
            <person name="Cree A."/>
            <person name="Dao M."/>
            <person name="Davis C."/>
            <person name="Chacko J."/>
            <person name="Dinh H."/>
            <person name="Dugan-Rocha S."/>
            <person name="Fowler G."/>
            <person name="Garner T.T."/>
            <person name="Garnes J."/>
            <person name="Gnirke A."/>
            <person name="Hawes A."/>
            <person name="Hernandez J."/>
            <person name="Hines S."/>
            <person name="Holder M."/>
            <person name="Hume J."/>
            <person name="Jhangiani S.N."/>
            <person name="Joshi V."/>
            <person name="Khan Z.M."/>
            <person name="Jackson L."/>
            <person name="Kovar C."/>
            <person name="Kowis A."/>
            <person name="Lee S."/>
            <person name="Lewis L.R."/>
            <person name="Margolis J."/>
            <person name="Morgan M."/>
            <person name="Nazareth L.V."/>
            <person name="Nguyen N."/>
            <person name="Okwuonu G."/>
            <person name="Parker D."/>
            <person name="Richards S."/>
            <person name="Ruiz S.J."/>
            <person name="Santibanez J."/>
            <person name="Savard J."/>
            <person name="Scherer S.E."/>
            <person name="Schneider B."/>
            <person name="Sodergren E."/>
            <person name="Tautz D."/>
            <person name="Vattahil S."/>
            <person name="Villasana D."/>
            <person name="White C.S."/>
            <person name="Wright R."/>
            <person name="Park Y."/>
            <person name="Beeman R.W."/>
            <person name="Lord J."/>
            <person name="Oppert B."/>
            <person name="Lorenzen M."/>
            <person name="Brown S."/>
            <person name="Wang L."/>
            <person name="Savard J."/>
            <person name="Tautz D."/>
            <person name="Richards S."/>
            <person name="Weinstock G."/>
            <person name="Gibbs R.A."/>
            <person name="Liu Y."/>
            <person name="Worley K."/>
            <person name="Weinstock G."/>
            <person name="Elsik C.G."/>
            <person name="Reese J.T."/>
            <person name="Elhaik E."/>
            <person name="Landan G."/>
            <person name="Graur D."/>
            <person name="Arensburger P."/>
            <person name="Atkinson P."/>
            <person name="Beeman R.W."/>
            <person name="Beidler J."/>
            <person name="Brown S.J."/>
            <person name="Demuth J.P."/>
            <person name="Drury D.W."/>
            <person name="Du Y.Z."/>
            <person name="Fujiwara H."/>
            <person name="Lorenzen M."/>
            <person name="Maselli V."/>
            <person name="Osanai M."/>
            <person name="Park Y."/>
            <person name="Robertson H.M."/>
            <person name="Tu Z."/>
            <person name="Wang J.J."/>
            <person name="Wang S."/>
            <person name="Richards S."/>
            <person name="Song H."/>
            <person name="Zhang L."/>
            <person name="Sodergren E."/>
            <person name="Werner D."/>
            <person name="Stanke M."/>
            <person name="Morgenstern B."/>
            <person name="Solovyev V."/>
            <person name="Kosarev P."/>
            <person name="Brown G."/>
            <person name="Chen H.C."/>
            <person name="Ermolaeva O."/>
            <person name="Hlavina W."/>
            <person name="Kapustin Y."/>
            <person name="Kiryutin B."/>
            <person name="Kitts P."/>
            <person name="Maglott D."/>
            <person name="Pruitt K."/>
            <person name="Sapojnikov V."/>
            <person name="Souvorov A."/>
            <person name="Mackey A.J."/>
            <person name="Waterhouse R.M."/>
            <person name="Wyder S."/>
            <person name="Zdobnov E.M."/>
            <person name="Zdobnov E.M."/>
            <person name="Wyder S."/>
            <person name="Kriventseva E.V."/>
            <person name="Kadowaki T."/>
            <person name="Bork P."/>
            <person name="Aranda M."/>
            <person name="Bao R."/>
            <person name="Beermann A."/>
            <person name="Berns N."/>
            <person name="Bolognesi R."/>
            <person name="Bonneton F."/>
            <person name="Bopp D."/>
            <person name="Brown S.J."/>
            <person name="Bucher G."/>
            <person name="Butts T."/>
            <person name="Chaumot A."/>
            <person name="Denell R.E."/>
            <person name="Ferrier D.E."/>
            <person name="Friedrich M."/>
            <person name="Gordon C.M."/>
            <person name="Jindra M."/>
            <person name="Klingler M."/>
            <person name="Lan Q."/>
            <person name="Lattorff H.M."/>
            <person name="Laudet V."/>
            <person name="von Levetsow C."/>
            <person name="Liu Z."/>
            <person name="Lutz R."/>
            <person name="Lynch J.A."/>
            <person name="da Fonseca R.N."/>
            <person name="Posnien N."/>
            <person name="Reuter R."/>
            <person name="Roth S."/>
            <person name="Savard J."/>
            <person name="Schinko J.B."/>
            <person name="Schmitt C."/>
            <person name="Schoppmeier M."/>
            <person name="Schroder R."/>
            <person name="Shippy T.D."/>
            <person name="Simonnet F."/>
            <person name="Marques-Souza H."/>
            <person name="Tautz D."/>
            <person name="Tomoyasu Y."/>
            <person name="Trauner J."/>
            <person name="Van der Zee M."/>
            <person name="Vervoort M."/>
            <person name="Wittkopp N."/>
            <person name="Wimmer E.A."/>
            <person name="Yang X."/>
            <person name="Jones A.K."/>
            <person name="Sattelle D.B."/>
            <person name="Ebert P.R."/>
            <person name="Nelson D."/>
            <person name="Scott J.G."/>
            <person name="Beeman R.W."/>
            <person name="Muthukrishnan S."/>
            <person name="Kramer K.J."/>
            <person name="Arakane Y."/>
            <person name="Beeman R.W."/>
            <person name="Zhu Q."/>
            <person name="Hogenkamp D."/>
            <person name="Dixit R."/>
            <person name="Oppert B."/>
            <person name="Jiang H."/>
            <person name="Zou Z."/>
            <person name="Marshall J."/>
            <person name="Elpidina E."/>
            <person name="Vinokurov K."/>
            <person name="Oppert C."/>
            <person name="Zou Z."/>
            <person name="Evans J."/>
            <person name="Lu Z."/>
            <person name="Zhao P."/>
            <person name="Sumathipala N."/>
            <person name="Altincicek B."/>
            <person name="Vilcinskas A."/>
            <person name="Williams M."/>
            <person name="Hultmark D."/>
            <person name="Hetru C."/>
            <person name="Jiang H."/>
            <person name="Grimmelikhuijzen C.J."/>
            <person name="Hauser F."/>
            <person name="Cazzamali G."/>
            <person name="Williamson M."/>
            <person name="Park Y."/>
            <person name="Li B."/>
            <person name="Tanaka Y."/>
            <person name="Predel R."/>
            <person name="Neupert S."/>
            <person name="Schachtner J."/>
            <person name="Verleyen P."/>
            <person name="Raible F."/>
            <person name="Bork P."/>
            <person name="Friedrich M."/>
            <person name="Walden K.K."/>
            <person name="Robertson H.M."/>
            <person name="Angeli S."/>
            <person name="Foret S."/>
            <person name="Bucher G."/>
            <person name="Schuetz S."/>
            <person name="Maleszka R."/>
            <person name="Wimmer E.A."/>
            <person name="Beeman R.W."/>
            <person name="Lorenzen M."/>
            <person name="Tomoyasu Y."/>
            <person name="Miller S.C."/>
            <person name="Grossmann D."/>
            <person name="Bucher G."/>
        </authorList>
    </citation>
    <scope>NUCLEOTIDE SEQUENCE [LARGE SCALE GENOMIC DNA]</scope>
    <source>
        <strain evidence="2 3">Georgia GA2</strain>
    </source>
</reference>
<sequence>MHAIKVLFVLVSLVMGQSVAENGDYLVELKFVLREERIPAMIGYILTNSVELHDIKSEDIVKLSKLDQYDLDATIRLLNSLNTTAEKAFTVDNLEFILEGFGIEFLEFYRDLQTRLGLDDLTILSIADDLAIDKLKFLTAIIGSTNVYEILRSGNYDEKHVTEALETAKKTKHQVFAAARDFMYDKVASMDAFTFMTILQTQFGWDRQSSVKLYNAFNLTTRDVYEVEKFRNIFANVSASLNQNLSLGVFVAPNKLAVHEWVYNRSLVTVDEISVKVVANGLEVASVKSQNLGERIVGLETKEAVSDYIDIVQNYHNSSEECYYVTRTGGEIHTYQVEIDENSFNKTDGLQFNVGSPLICDGLLYGLVSEEADEQIMFDIFYTVDNPPPQDYHSKASLASSILISLPCAFFIFLLS</sequence>
<keyword evidence="3" id="KW-1185">Reference proteome</keyword>
<feature type="signal peptide" evidence="1">
    <location>
        <begin position="1"/>
        <end position="16"/>
    </location>
</feature>
<accession>D6WS48</accession>
<feature type="chain" id="PRO_5003089549" evidence="1">
    <location>
        <begin position="17"/>
        <end position="416"/>
    </location>
</feature>
<reference evidence="2 3" key="2">
    <citation type="journal article" date="2010" name="Nucleic Acids Res.">
        <title>BeetleBase in 2010: revisions to provide comprehensive genomic information for Tribolium castaneum.</title>
        <authorList>
            <person name="Kim H.S."/>
            <person name="Murphy T."/>
            <person name="Xia J."/>
            <person name="Caragea D."/>
            <person name="Park Y."/>
            <person name="Beeman R.W."/>
            <person name="Lorenzen M.D."/>
            <person name="Butcher S."/>
            <person name="Manak J.R."/>
            <person name="Brown S.J."/>
        </authorList>
    </citation>
    <scope>GENOME REANNOTATION</scope>
    <source>
        <strain evidence="2 3">Georgia GA2</strain>
    </source>
</reference>
<dbReference type="InParanoid" id="D6WS48"/>
<proteinExistence type="predicted"/>
<name>D6WS48_TRICA</name>
<dbReference type="AlphaFoldDB" id="D6WS48"/>
<organism evidence="2 3">
    <name type="scientific">Tribolium castaneum</name>
    <name type="common">Red flour beetle</name>
    <dbReference type="NCBI Taxonomy" id="7070"/>
    <lineage>
        <taxon>Eukaryota</taxon>
        <taxon>Metazoa</taxon>
        <taxon>Ecdysozoa</taxon>
        <taxon>Arthropoda</taxon>
        <taxon>Hexapoda</taxon>
        <taxon>Insecta</taxon>
        <taxon>Pterygota</taxon>
        <taxon>Neoptera</taxon>
        <taxon>Endopterygota</taxon>
        <taxon>Coleoptera</taxon>
        <taxon>Polyphaga</taxon>
        <taxon>Cucujiformia</taxon>
        <taxon>Tenebrionidae</taxon>
        <taxon>Tenebrionidae incertae sedis</taxon>
        <taxon>Tribolium</taxon>
    </lineage>
</organism>
<evidence type="ECO:0000256" key="1">
    <source>
        <dbReference type="SAM" id="SignalP"/>
    </source>
</evidence>
<evidence type="ECO:0000313" key="2">
    <source>
        <dbReference type="EMBL" id="EFA05939.1"/>
    </source>
</evidence>
<evidence type="ECO:0000313" key="3">
    <source>
        <dbReference type="Proteomes" id="UP000007266"/>
    </source>
</evidence>
<dbReference type="Proteomes" id="UP000007266">
    <property type="component" value="Linkage group 7"/>
</dbReference>
<dbReference type="HOGENOM" id="CLU_661115_0_0_1"/>